<dbReference type="Proteomes" id="UP000185655">
    <property type="component" value="Unassembled WGS sequence"/>
</dbReference>
<dbReference type="STRING" id="1122154.SAMN02746068_01887"/>
<keyword evidence="5 7" id="KW-0472">Membrane</keyword>
<sequence length="398" mass="43778">MNLRAVIKNAYQALRQNTRRSILTMLGIVIGIASVITILSLGRGFETYTVKNLTATNEKNVAVDVVFSPSDYEQFESNKMRYFSDEDLKLIGQIEGVEKVAYVKADDKFLRIDLQAADKKISKNLGFVAGGKDAVEVGRTISRDDIETHQKVAIISRDTAKDVNPDVNKVLGTGIDIKGELYQIVGIYKGGTANLFDMTPDVKIPKTTYQYYANSDGNPTQIKVIVANDYKPSKVAQKVIKKLEKVGVSRHFGEYSTFDMSSLTDGIGKVLKTLTFFISGIAGISLFIAGVGVMNMMYTSVSERVKEIGVRRSVGAKRRDIRNQFLVEGLMLTISAGVIGYIIGYLVALVISIFLPFKVSPDLFTISLTLVITIVIGLVFSITPANMAARKDLVEILR</sequence>
<dbReference type="OrthoDB" id="9770036at2"/>
<evidence type="ECO:0000256" key="2">
    <source>
        <dbReference type="ARBA" id="ARBA00022475"/>
    </source>
</evidence>
<evidence type="ECO:0000256" key="7">
    <source>
        <dbReference type="SAM" id="Phobius"/>
    </source>
</evidence>
<accession>A0A1K2HHL8</accession>
<evidence type="ECO:0000259" key="9">
    <source>
        <dbReference type="Pfam" id="PF12704"/>
    </source>
</evidence>
<keyword evidence="3 7" id="KW-0812">Transmembrane</keyword>
<dbReference type="Pfam" id="PF02687">
    <property type="entry name" value="FtsX"/>
    <property type="match status" value="1"/>
</dbReference>
<evidence type="ECO:0000313" key="10">
    <source>
        <dbReference type="EMBL" id="SFZ76254.1"/>
    </source>
</evidence>
<dbReference type="EMBL" id="FPKS01000014">
    <property type="protein sequence ID" value="SFZ76254.1"/>
    <property type="molecule type" value="Genomic_DNA"/>
</dbReference>
<dbReference type="InterPro" id="IPR050250">
    <property type="entry name" value="Macrolide_Exporter_MacB"/>
</dbReference>
<evidence type="ECO:0000256" key="6">
    <source>
        <dbReference type="ARBA" id="ARBA00038076"/>
    </source>
</evidence>
<keyword evidence="4 7" id="KW-1133">Transmembrane helix</keyword>
<dbReference type="RefSeq" id="WP_031366916.1">
    <property type="nucleotide sequence ID" value="NZ_FPKS01000014.1"/>
</dbReference>
<dbReference type="PANTHER" id="PTHR30572">
    <property type="entry name" value="MEMBRANE COMPONENT OF TRANSPORTER-RELATED"/>
    <property type="match status" value="1"/>
</dbReference>
<dbReference type="InterPro" id="IPR003838">
    <property type="entry name" value="ABC3_permease_C"/>
</dbReference>
<dbReference type="GO" id="GO:0005886">
    <property type="term" value="C:plasma membrane"/>
    <property type="evidence" value="ECO:0007669"/>
    <property type="project" value="UniProtKB-SubCell"/>
</dbReference>
<evidence type="ECO:0000256" key="3">
    <source>
        <dbReference type="ARBA" id="ARBA00022692"/>
    </source>
</evidence>
<name>A0A1K2HHL8_9LACT</name>
<feature type="transmembrane region" description="Helical" evidence="7">
    <location>
        <begin position="363"/>
        <end position="382"/>
    </location>
</feature>
<organism evidence="10 11">
    <name type="scientific">Pseudolactococcus chungangensis CAU 28 = DSM 22330</name>
    <dbReference type="NCBI Taxonomy" id="1122154"/>
    <lineage>
        <taxon>Bacteria</taxon>
        <taxon>Bacillati</taxon>
        <taxon>Bacillota</taxon>
        <taxon>Bacilli</taxon>
        <taxon>Lactobacillales</taxon>
        <taxon>Streptococcaceae</taxon>
        <taxon>Pseudolactococcus</taxon>
    </lineage>
</organism>
<comment type="subcellular location">
    <subcellularLocation>
        <location evidence="1">Cell membrane</location>
        <topology evidence="1">Multi-pass membrane protein</topology>
    </subcellularLocation>
</comment>
<dbReference type="InterPro" id="IPR025857">
    <property type="entry name" value="MacB_PCD"/>
</dbReference>
<dbReference type="AlphaFoldDB" id="A0A1K2HHL8"/>
<protein>
    <submittedName>
        <fullName evidence="10">Putative ABC transport system permease protein</fullName>
    </submittedName>
</protein>
<dbReference type="Pfam" id="PF12704">
    <property type="entry name" value="MacB_PCD"/>
    <property type="match status" value="1"/>
</dbReference>
<comment type="similarity">
    <text evidence="6">Belongs to the ABC-4 integral membrane protein family.</text>
</comment>
<dbReference type="PANTHER" id="PTHR30572:SF4">
    <property type="entry name" value="ABC TRANSPORTER PERMEASE YTRF"/>
    <property type="match status" value="1"/>
</dbReference>
<feature type="transmembrane region" description="Helical" evidence="7">
    <location>
        <begin position="274"/>
        <end position="298"/>
    </location>
</feature>
<evidence type="ECO:0000256" key="4">
    <source>
        <dbReference type="ARBA" id="ARBA00022989"/>
    </source>
</evidence>
<evidence type="ECO:0000256" key="1">
    <source>
        <dbReference type="ARBA" id="ARBA00004651"/>
    </source>
</evidence>
<dbReference type="GO" id="GO:0022857">
    <property type="term" value="F:transmembrane transporter activity"/>
    <property type="evidence" value="ECO:0007669"/>
    <property type="project" value="TreeGrafter"/>
</dbReference>
<feature type="domain" description="ABC3 transporter permease C-terminal" evidence="8">
    <location>
        <begin position="281"/>
        <end position="392"/>
    </location>
</feature>
<keyword evidence="2" id="KW-1003">Cell membrane</keyword>
<gene>
    <name evidence="10" type="ORF">SAMN02746068_01887</name>
</gene>
<reference evidence="10 11" key="1">
    <citation type="submission" date="2016-11" db="EMBL/GenBank/DDBJ databases">
        <authorList>
            <person name="Jaros S."/>
            <person name="Januszkiewicz K."/>
            <person name="Wedrychowicz H."/>
        </authorList>
    </citation>
    <scope>NUCLEOTIDE SEQUENCE [LARGE SCALE GENOMIC DNA]</scope>
    <source>
        <strain evidence="10 11">DSM 22330</strain>
    </source>
</reference>
<proteinExistence type="inferred from homology"/>
<feature type="transmembrane region" description="Helical" evidence="7">
    <location>
        <begin position="21"/>
        <end position="42"/>
    </location>
</feature>
<feature type="transmembrane region" description="Helical" evidence="7">
    <location>
        <begin position="325"/>
        <end position="357"/>
    </location>
</feature>
<feature type="domain" description="MacB-like periplasmic core" evidence="9">
    <location>
        <begin position="21"/>
        <end position="239"/>
    </location>
</feature>
<evidence type="ECO:0000313" key="11">
    <source>
        <dbReference type="Proteomes" id="UP000185655"/>
    </source>
</evidence>
<evidence type="ECO:0000259" key="8">
    <source>
        <dbReference type="Pfam" id="PF02687"/>
    </source>
</evidence>
<evidence type="ECO:0000256" key="5">
    <source>
        <dbReference type="ARBA" id="ARBA00023136"/>
    </source>
</evidence>